<dbReference type="InterPro" id="IPR025420">
    <property type="entry name" value="DUF4143"/>
</dbReference>
<accession>A0ABV1H9R1</accession>
<evidence type="ECO:0000259" key="2">
    <source>
        <dbReference type="Pfam" id="PF13635"/>
    </source>
</evidence>
<name>A0ABV1H9R1_9FIRM</name>
<comment type="caution">
    <text evidence="3">The sequence shown here is derived from an EMBL/GenBank/DDBJ whole genome shotgun (WGS) entry which is preliminary data.</text>
</comment>
<dbReference type="SUPFAM" id="SSF52540">
    <property type="entry name" value="P-loop containing nucleoside triphosphate hydrolases"/>
    <property type="match status" value="1"/>
</dbReference>
<dbReference type="Pfam" id="PF13173">
    <property type="entry name" value="AAA_14"/>
    <property type="match status" value="1"/>
</dbReference>
<dbReference type="RefSeq" id="WP_353529391.1">
    <property type="nucleotide sequence ID" value="NZ_JBBMEX010000001.1"/>
</dbReference>
<dbReference type="PANTHER" id="PTHR33295">
    <property type="entry name" value="ATPASE"/>
    <property type="match status" value="1"/>
</dbReference>
<keyword evidence="4" id="KW-1185">Reference proteome</keyword>
<sequence length="418" mass="48631">MEIVRDRYLNKLLERKENGLVKVVTGIRRCGKSYLLFHLYRNKLLSMGVAKDHIIALALDDIANIEYRDAIKLYNYVKDNIKDDEMHYVFLDEIQMMNSNFTDLINGLLHIENLDIYVTGSNSKFLSSDILTEFRGRGDEIRVYPLSFAEFCTAYDNKNEAWKDYYTYGGLPLILSRKTDELKAEYLISLFNNIYLKDIKERNSIKTDDELDILVDIVASATGSLTNPTKISNSFKSMSQKSLSDKTIKLYLDHLSDAFLIEKSVRFDVKGKKYINTPAKYYFEDVGLRNARLNFRQQEENHIMENIIYIELRSRGYRVDVGVVEVYETSNSGKREKKFLEIDFIANKGDKKYYIQSAFEMTSPEKIVQEKKSLTKLNDFFKKIIVVKDDIKPNTDEQGIITVGIFDFLLNDNILEQI</sequence>
<dbReference type="Pfam" id="PF13635">
    <property type="entry name" value="DUF4143"/>
    <property type="match status" value="1"/>
</dbReference>
<keyword evidence="3" id="KW-0067">ATP-binding</keyword>
<protein>
    <submittedName>
        <fullName evidence="3">ATP-binding protein</fullName>
    </submittedName>
</protein>
<evidence type="ECO:0000313" key="3">
    <source>
        <dbReference type="EMBL" id="MEQ2556431.1"/>
    </source>
</evidence>
<keyword evidence="3" id="KW-0547">Nucleotide-binding</keyword>
<dbReference type="EMBL" id="JBBMEX010000001">
    <property type="protein sequence ID" value="MEQ2556431.1"/>
    <property type="molecule type" value="Genomic_DNA"/>
</dbReference>
<dbReference type="PANTHER" id="PTHR33295:SF18">
    <property type="entry name" value="AAA+ ATPASE DOMAIN-CONTAINING PROTEIN"/>
    <property type="match status" value="1"/>
</dbReference>
<dbReference type="InterPro" id="IPR041682">
    <property type="entry name" value="AAA_14"/>
</dbReference>
<reference evidence="3 4" key="1">
    <citation type="submission" date="2024-03" db="EMBL/GenBank/DDBJ databases">
        <title>Human intestinal bacterial collection.</title>
        <authorList>
            <person name="Pauvert C."/>
            <person name="Hitch T.C.A."/>
            <person name="Clavel T."/>
        </authorList>
    </citation>
    <scope>NUCLEOTIDE SEQUENCE [LARGE SCALE GENOMIC DNA]</scope>
    <source>
        <strain evidence="3 4">CLA-AA-H185</strain>
    </source>
</reference>
<evidence type="ECO:0000313" key="4">
    <source>
        <dbReference type="Proteomes" id="UP001454489"/>
    </source>
</evidence>
<organism evidence="3 4">
    <name type="scientific">Maccoyibacter intestinihominis</name>
    <dbReference type="NCBI Taxonomy" id="3133499"/>
    <lineage>
        <taxon>Bacteria</taxon>
        <taxon>Bacillati</taxon>
        <taxon>Bacillota</taxon>
        <taxon>Clostridia</taxon>
        <taxon>Lachnospirales</taxon>
        <taxon>Lachnospiraceae</taxon>
        <taxon>Maccoyibacter</taxon>
    </lineage>
</organism>
<gene>
    <name evidence="3" type="ORF">WMO43_00860</name>
</gene>
<evidence type="ECO:0000259" key="1">
    <source>
        <dbReference type="Pfam" id="PF13173"/>
    </source>
</evidence>
<dbReference type="GO" id="GO:0005524">
    <property type="term" value="F:ATP binding"/>
    <property type="evidence" value="ECO:0007669"/>
    <property type="project" value="UniProtKB-KW"/>
</dbReference>
<proteinExistence type="predicted"/>
<feature type="domain" description="DUF4143" evidence="2">
    <location>
        <begin position="197"/>
        <end position="355"/>
    </location>
</feature>
<dbReference type="Proteomes" id="UP001454489">
    <property type="component" value="Unassembled WGS sequence"/>
</dbReference>
<dbReference type="InterPro" id="IPR027417">
    <property type="entry name" value="P-loop_NTPase"/>
</dbReference>
<feature type="domain" description="AAA" evidence="1">
    <location>
        <begin position="21"/>
        <end position="152"/>
    </location>
</feature>